<name>A0A4Y9YJ81_9APHY</name>
<evidence type="ECO:0000313" key="2">
    <source>
        <dbReference type="EMBL" id="TFY62435.1"/>
    </source>
</evidence>
<sequence length="183" mass="19784">MLEYRMDEQLRRRGAGRSQLVKPQPGVGQAPPTAANKAHESQRRGLAGLRQLAARRIERSASMPTSSASSGSDSPAQPSDPETRPATPEPGESTNNENATSSAGVPESGTDQACGLDYQAVGLGLERYLKDNNTGTIDEGADLIDIGGKETDTLRRNRLSPEVMEARQILKYLYKQERLNFAS</sequence>
<organism evidence="2 3">
    <name type="scientific">Rhodofomes roseus</name>
    <dbReference type="NCBI Taxonomy" id="34475"/>
    <lineage>
        <taxon>Eukaryota</taxon>
        <taxon>Fungi</taxon>
        <taxon>Dikarya</taxon>
        <taxon>Basidiomycota</taxon>
        <taxon>Agaricomycotina</taxon>
        <taxon>Agaricomycetes</taxon>
        <taxon>Polyporales</taxon>
        <taxon>Rhodofomes</taxon>
    </lineage>
</organism>
<feature type="region of interest" description="Disordered" evidence="1">
    <location>
        <begin position="1"/>
        <end position="111"/>
    </location>
</feature>
<dbReference type="AlphaFoldDB" id="A0A4Y9YJ81"/>
<comment type="caution">
    <text evidence="2">The sequence shown here is derived from an EMBL/GenBank/DDBJ whole genome shotgun (WGS) entry which is preliminary data.</text>
</comment>
<dbReference type="Proteomes" id="UP000298390">
    <property type="component" value="Unassembled WGS sequence"/>
</dbReference>
<evidence type="ECO:0000313" key="3">
    <source>
        <dbReference type="Proteomes" id="UP000298390"/>
    </source>
</evidence>
<gene>
    <name evidence="2" type="ORF">EVJ58_g3865</name>
</gene>
<dbReference type="EMBL" id="SEKV01000166">
    <property type="protein sequence ID" value="TFY62435.1"/>
    <property type="molecule type" value="Genomic_DNA"/>
</dbReference>
<proteinExistence type="predicted"/>
<feature type="compositionally biased region" description="Polar residues" evidence="1">
    <location>
        <begin position="92"/>
        <end position="103"/>
    </location>
</feature>
<reference evidence="2 3" key="1">
    <citation type="submission" date="2019-01" db="EMBL/GenBank/DDBJ databases">
        <title>Genome sequencing of the rare red list fungi Fomitopsis rosea.</title>
        <authorList>
            <person name="Buettner E."/>
            <person name="Kellner H."/>
        </authorList>
    </citation>
    <scope>NUCLEOTIDE SEQUENCE [LARGE SCALE GENOMIC DNA]</scope>
    <source>
        <strain evidence="2 3">DSM 105464</strain>
    </source>
</reference>
<feature type="compositionally biased region" description="Low complexity" evidence="1">
    <location>
        <begin position="60"/>
        <end position="79"/>
    </location>
</feature>
<evidence type="ECO:0000256" key="1">
    <source>
        <dbReference type="SAM" id="MobiDB-lite"/>
    </source>
</evidence>
<protein>
    <submittedName>
        <fullName evidence="2">Uncharacterized protein</fullName>
    </submittedName>
</protein>
<accession>A0A4Y9YJ81</accession>
<feature type="compositionally biased region" description="Basic and acidic residues" evidence="1">
    <location>
        <begin position="1"/>
        <end position="11"/>
    </location>
</feature>